<comment type="caution">
    <text evidence="2">The sequence shown here is derived from an EMBL/GenBank/DDBJ whole genome shotgun (WGS) entry which is preliminary data.</text>
</comment>
<name>A0A098LJ25_9BACT</name>
<dbReference type="Gene3D" id="3.90.50.10">
    <property type="entry name" value="Photosynthetic Reaction Center, subunit H, domain 2"/>
    <property type="match status" value="1"/>
</dbReference>
<dbReference type="GO" id="GO:0019684">
    <property type="term" value="P:photosynthesis, light reaction"/>
    <property type="evidence" value="ECO:0007669"/>
    <property type="project" value="InterPro"/>
</dbReference>
<proteinExistence type="predicted"/>
<organism evidence="2 3">
    <name type="scientific">Sporocytophaga myxococcoides</name>
    <dbReference type="NCBI Taxonomy" id="153721"/>
    <lineage>
        <taxon>Bacteria</taxon>
        <taxon>Pseudomonadati</taxon>
        <taxon>Bacteroidota</taxon>
        <taxon>Cytophagia</taxon>
        <taxon>Cytophagales</taxon>
        <taxon>Cytophagaceae</taxon>
        <taxon>Sporocytophaga</taxon>
    </lineage>
</organism>
<dbReference type="GO" id="GO:0030077">
    <property type="term" value="C:plasma membrane light-harvesting complex"/>
    <property type="evidence" value="ECO:0007669"/>
    <property type="project" value="InterPro"/>
</dbReference>
<dbReference type="SUPFAM" id="SSF50346">
    <property type="entry name" value="PRC-barrel domain"/>
    <property type="match status" value="1"/>
</dbReference>
<keyword evidence="3" id="KW-1185">Reference proteome</keyword>
<protein>
    <recommendedName>
        <fullName evidence="1">PRC-barrel domain-containing protein</fullName>
    </recommendedName>
</protein>
<sequence>MEWKRHLVRFSGLKHSNLVDEESFLGYVVVNDKGETLGKVSDLIIDPIEGKTKFIDILTSKEFSHGGGERHLFIALNHCEFSIPLQSLLLRGIDRDLLLKFPIVKGGIITLDYEHTLREVLSPESPLESIKRGYYKEITDEPGLFDPSLLAPNPDHYFSSPNP</sequence>
<dbReference type="Proteomes" id="UP000030185">
    <property type="component" value="Unassembled WGS sequence"/>
</dbReference>
<dbReference type="InterPro" id="IPR014747">
    <property type="entry name" value="Bac_photo_RC_H_C"/>
</dbReference>
<dbReference type="InterPro" id="IPR011033">
    <property type="entry name" value="PRC_barrel-like_sf"/>
</dbReference>
<reference evidence="2 3" key="1">
    <citation type="submission" date="2014-09" db="EMBL/GenBank/DDBJ databases">
        <title>Sporocytophaga myxococcoides PG-01 genome sequencing.</title>
        <authorList>
            <person name="Liu L."/>
            <person name="Gao P.J."/>
            <person name="Chen G.J."/>
            <person name="Wang L.S."/>
        </authorList>
    </citation>
    <scope>NUCLEOTIDE SEQUENCE [LARGE SCALE GENOMIC DNA]</scope>
    <source>
        <strain evidence="2 3">PG-01</strain>
    </source>
</reference>
<gene>
    <name evidence="2" type="ORF">MYP_4175</name>
</gene>
<dbReference type="Pfam" id="PF05239">
    <property type="entry name" value="PRC"/>
    <property type="match status" value="1"/>
</dbReference>
<dbReference type="InterPro" id="IPR027275">
    <property type="entry name" value="PRC-brl_dom"/>
</dbReference>
<evidence type="ECO:0000259" key="1">
    <source>
        <dbReference type="Pfam" id="PF05239"/>
    </source>
</evidence>
<evidence type="ECO:0000313" key="2">
    <source>
        <dbReference type="EMBL" id="GAL86945.1"/>
    </source>
</evidence>
<accession>A0A098LJ25</accession>
<feature type="domain" description="PRC-barrel" evidence="1">
    <location>
        <begin position="24"/>
        <end position="74"/>
    </location>
</feature>
<dbReference type="STRING" id="153721.MYP_4175"/>
<dbReference type="EMBL" id="BBLT01000010">
    <property type="protein sequence ID" value="GAL86945.1"/>
    <property type="molecule type" value="Genomic_DNA"/>
</dbReference>
<evidence type="ECO:0000313" key="3">
    <source>
        <dbReference type="Proteomes" id="UP000030185"/>
    </source>
</evidence>
<dbReference type="AlphaFoldDB" id="A0A098LJ25"/>